<dbReference type="Pfam" id="PF00188">
    <property type="entry name" value="CAP"/>
    <property type="match status" value="1"/>
</dbReference>
<dbReference type="InterPro" id="IPR001283">
    <property type="entry name" value="CRISP-related"/>
</dbReference>
<dbReference type="InterPro" id="IPR018244">
    <property type="entry name" value="Allrgn_V5/Tpx1_CS"/>
</dbReference>
<dbReference type="SMART" id="SM00198">
    <property type="entry name" value="SCP"/>
    <property type="match status" value="1"/>
</dbReference>
<reference evidence="3 4" key="1">
    <citation type="submission" date="2024-09" db="EMBL/GenBank/DDBJ databases">
        <title>Rethinking Asexuality: The Enigmatic Case of Functional Sexual Genes in Lepraria (Stereocaulaceae).</title>
        <authorList>
            <person name="Doellman M."/>
            <person name="Sun Y."/>
            <person name="Barcenas-Pena A."/>
            <person name="Lumbsch H.T."/>
            <person name="Grewe F."/>
        </authorList>
    </citation>
    <scope>NUCLEOTIDE SEQUENCE [LARGE SCALE GENOMIC DNA]</scope>
    <source>
        <strain evidence="3 4">Mercado 3170</strain>
    </source>
</reference>
<feature type="chain" id="PRO_5046499570" description="SCP domain-containing protein" evidence="1">
    <location>
        <begin position="26"/>
        <end position="248"/>
    </location>
</feature>
<protein>
    <recommendedName>
        <fullName evidence="2">SCP domain-containing protein</fullName>
    </recommendedName>
</protein>
<dbReference type="EMBL" id="JBEFKJ010000004">
    <property type="protein sequence ID" value="KAL2046163.1"/>
    <property type="molecule type" value="Genomic_DNA"/>
</dbReference>
<feature type="signal peptide" evidence="1">
    <location>
        <begin position="1"/>
        <end position="25"/>
    </location>
</feature>
<dbReference type="InterPro" id="IPR035940">
    <property type="entry name" value="CAP_sf"/>
</dbReference>
<dbReference type="PROSITE" id="PS01009">
    <property type="entry name" value="CRISP_1"/>
    <property type="match status" value="1"/>
</dbReference>
<dbReference type="InterPro" id="IPR014044">
    <property type="entry name" value="CAP_dom"/>
</dbReference>
<dbReference type="PRINTS" id="PR00837">
    <property type="entry name" value="V5TPXLIKE"/>
</dbReference>
<keyword evidence="4" id="KW-1185">Reference proteome</keyword>
<dbReference type="Proteomes" id="UP001590950">
    <property type="component" value="Unassembled WGS sequence"/>
</dbReference>
<evidence type="ECO:0000313" key="3">
    <source>
        <dbReference type="EMBL" id="KAL2046163.1"/>
    </source>
</evidence>
<evidence type="ECO:0000313" key="4">
    <source>
        <dbReference type="Proteomes" id="UP001590950"/>
    </source>
</evidence>
<comment type="caution">
    <text evidence="3">The sequence shown here is derived from an EMBL/GenBank/DDBJ whole genome shotgun (WGS) entry which is preliminary data.</text>
</comment>
<accession>A0ABR4ARQ9</accession>
<feature type="domain" description="SCP" evidence="2">
    <location>
        <begin position="55"/>
        <end position="185"/>
    </location>
</feature>
<organism evidence="3 4">
    <name type="scientific">Stereocaulon virgatum</name>
    <dbReference type="NCBI Taxonomy" id="373712"/>
    <lineage>
        <taxon>Eukaryota</taxon>
        <taxon>Fungi</taxon>
        <taxon>Dikarya</taxon>
        <taxon>Ascomycota</taxon>
        <taxon>Pezizomycotina</taxon>
        <taxon>Lecanoromycetes</taxon>
        <taxon>OSLEUM clade</taxon>
        <taxon>Lecanoromycetidae</taxon>
        <taxon>Lecanorales</taxon>
        <taxon>Lecanorineae</taxon>
        <taxon>Stereocaulaceae</taxon>
        <taxon>Stereocaulon</taxon>
    </lineage>
</organism>
<name>A0ABR4ARQ9_9LECA</name>
<proteinExistence type="predicted"/>
<evidence type="ECO:0000256" key="1">
    <source>
        <dbReference type="SAM" id="SignalP"/>
    </source>
</evidence>
<evidence type="ECO:0000259" key="2">
    <source>
        <dbReference type="SMART" id="SM00198"/>
    </source>
</evidence>
<dbReference type="PANTHER" id="PTHR10334">
    <property type="entry name" value="CYSTEINE-RICH SECRETORY PROTEIN-RELATED"/>
    <property type="match status" value="1"/>
</dbReference>
<keyword evidence="1" id="KW-0732">Signal</keyword>
<gene>
    <name evidence="3" type="ORF">N7G274_001610</name>
</gene>
<sequence>MKCYNARFGALFSFLVMSTSYLTTSTPTSFPASPTTTLLPSTPSTGTDQYTSDPLFISTLLNTTNTYRTAYNATPITWNNTLATYASAYASKCTFAHSHGPYGENIAETYPNVTAAVEGWGSEGRQYDWSNPGFGEGTGHFTQLVWKGTESVGCGRVNCDGNAVGGNATGWFVVCEYFPAGNVDGQYTQEVGKAVGKCVGSGGGAAGKEVQDVCAKISGAERVGRGWGFGSWEAAVVVGAWIVVRGWL</sequence>
<dbReference type="SUPFAM" id="SSF55797">
    <property type="entry name" value="PR-1-like"/>
    <property type="match status" value="1"/>
</dbReference>
<dbReference type="Gene3D" id="3.40.33.10">
    <property type="entry name" value="CAP"/>
    <property type="match status" value="1"/>
</dbReference>